<evidence type="ECO:0000313" key="2">
    <source>
        <dbReference type="Proteomes" id="UP001377830"/>
    </source>
</evidence>
<organism evidence="1 2">
    <name type="scientific">Pectobacterium araliae</name>
    <dbReference type="NCBI Taxonomy" id="3073862"/>
    <lineage>
        <taxon>Bacteria</taxon>
        <taxon>Pseudomonadati</taxon>
        <taxon>Pseudomonadota</taxon>
        <taxon>Gammaproteobacteria</taxon>
        <taxon>Enterobacterales</taxon>
        <taxon>Pectobacteriaceae</taxon>
        <taxon>Pectobacterium</taxon>
    </lineage>
</organism>
<dbReference type="EMBL" id="AP028908">
    <property type="protein sequence ID" value="BES84234.1"/>
    <property type="molecule type" value="Genomic_DNA"/>
</dbReference>
<dbReference type="KEGG" id="parl:PEC302110_13310"/>
<accession>A0AAN0KFM7</accession>
<name>A0AAN0KFM7_9GAMM</name>
<proteinExistence type="predicted"/>
<reference evidence="2" key="1">
    <citation type="journal article" date="2024" name="Int. J. Syst. Evol. Microbiol.">
        <title>Pectobacterium araliae sp. nov., a pathogen causing bacterial soft rot of Japanese angelica tree in Japan.</title>
        <authorList>
            <person name="Sawada H."/>
            <person name="Someya N."/>
            <person name="Morohoshi T."/>
            <person name="Ono M."/>
            <person name="Satou M."/>
        </authorList>
    </citation>
    <scope>NUCLEOTIDE SEQUENCE [LARGE SCALE GENOMIC DNA]</scope>
    <source>
        <strain evidence="2">MAFF 302110</strain>
    </source>
</reference>
<protein>
    <submittedName>
        <fullName evidence="1">Uncharacterized protein</fullName>
    </submittedName>
</protein>
<dbReference type="AlphaFoldDB" id="A0AAN0KFM7"/>
<evidence type="ECO:0000313" key="1">
    <source>
        <dbReference type="EMBL" id="BES84234.1"/>
    </source>
</evidence>
<dbReference type="Proteomes" id="UP001377830">
    <property type="component" value="Chromosome"/>
</dbReference>
<sequence length="60" mass="6720">MQSAPGSQDDDGDPLELVTQTRHQAHAITVGQAEVEQDKFWHADIELMQSIHFSANPYDI</sequence>
<keyword evidence="2" id="KW-1185">Reference proteome</keyword>
<gene>
    <name evidence="1" type="ORF">PEC302110_13310</name>
</gene>